<gene>
    <name evidence="8" type="ORF">A3Q56_04454</name>
</gene>
<keyword evidence="4" id="KW-0813">Transport</keyword>
<reference evidence="8 9" key="1">
    <citation type="submission" date="2016-04" db="EMBL/GenBank/DDBJ databases">
        <title>The genome of Intoshia linei affirms orthonectids as highly simplified spiralians.</title>
        <authorList>
            <person name="Mikhailov K.V."/>
            <person name="Slusarev G.S."/>
            <person name="Nikitin M.A."/>
            <person name="Logacheva M.D."/>
            <person name="Penin A."/>
            <person name="Aleoshin V."/>
            <person name="Panchin Y.V."/>
        </authorList>
    </citation>
    <scope>NUCLEOTIDE SEQUENCE [LARGE SCALE GENOMIC DNA]</scope>
    <source>
        <strain evidence="8">Intl2013</strain>
        <tissue evidence="8">Whole animal</tissue>
    </source>
</reference>
<dbReference type="InterPro" id="IPR002657">
    <property type="entry name" value="BilAc:Na_symport/Acr3"/>
</dbReference>
<evidence type="ECO:0000256" key="6">
    <source>
        <dbReference type="ARBA" id="ARBA00023136"/>
    </source>
</evidence>
<dbReference type="PANTHER" id="PTHR10361:SF28">
    <property type="entry name" value="P3 PROTEIN-RELATED"/>
    <property type="match status" value="1"/>
</dbReference>
<evidence type="ECO:0000256" key="7">
    <source>
        <dbReference type="SAM" id="Phobius"/>
    </source>
</evidence>
<feature type="transmembrane region" description="Helical" evidence="7">
    <location>
        <begin position="102"/>
        <end position="122"/>
    </location>
</feature>
<dbReference type="GO" id="GO:0016020">
    <property type="term" value="C:membrane"/>
    <property type="evidence" value="ECO:0007669"/>
    <property type="project" value="UniProtKB-SubCell"/>
</dbReference>
<dbReference type="Proteomes" id="UP000078046">
    <property type="component" value="Unassembled WGS sequence"/>
</dbReference>
<comment type="subcellular location">
    <subcellularLocation>
        <location evidence="1">Membrane</location>
        <topology evidence="1">Multi-pass membrane protein</topology>
    </subcellularLocation>
</comment>
<keyword evidence="5 7" id="KW-1133">Transmembrane helix</keyword>
<evidence type="ECO:0000256" key="2">
    <source>
        <dbReference type="ARBA" id="ARBA00006528"/>
    </source>
</evidence>
<feature type="transmembrane region" description="Helical" evidence="7">
    <location>
        <begin position="291"/>
        <end position="311"/>
    </location>
</feature>
<feature type="transmembrane region" description="Helical" evidence="7">
    <location>
        <begin position="230"/>
        <end position="255"/>
    </location>
</feature>
<dbReference type="InterPro" id="IPR038770">
    <property type="entry name" value="Na+/solute_symporter_sf"/>
</dbReference>
<feature type="transmembrane region" description="Helical" evidence="7">
    <location>
        <begin position="65"/>
        <end position="82"/>
    </location>
</feature>
<accession>A0A177B0M0</accession>
<dbReference type="OrthoDB" id="203097at2759"/>
<keyword evidence="6 7" id="KW-0472">Membrane</keyword>
<dbReference type="InterPro" id="IPR004710">
    <property type="entry name" value="Bilac:Na_transpt"/>
</dbReference>
<keyword evidence="3 7" id="KW-0812">Transmembrane</keyword>
<evidence type="ECO:0000313" key="9">
    <source>
        <dbReference type="Proteomes" id="UP000078046"/>
    </source>
</evidence>
<name>A0A177B0M0_9BILA</name>
<keyword evidence="9" id="KW-1185">Reference proteome</keyword>
<evidence type="ECO:0000256" key="4">
    <source>
        <dbReference type="ARBA" id="ARBA00022847"/>
    </source>
</evidence>
<dbReference type="Pfam" id="PF01758">
    <property type="entry name" value="SBF"/>
    <property type="match status" value="1"/>
</dbReference>
<protein>
    <submittedName>
        <fullName evidence="8">Uncharacterized protein</fullName>
    </submittedName>
</protein>
<feature type="transmembrane region" description="Helical" evidence="7">
    <location>
        <begin position="198"/>
        <end position="218"/>
    </location>
</feature>
<comment type="caution">
    <text evidence="8">The sequence shown here is derived from an EMBL/GenBank/DDBJ whole genome shotgun (WGS) entry which is preliminary data.</text>
</comment>
<dbReference type="GO" id="GO:0015293">
    <property type="term" value="F:symporter activity"/>
    <property type="evidence" value="ECO:0007669"/>
    <property type="project" value="UniProtKB-KW"/>
</dbReference>
<keyword evidence="4" id="KW-0769">Symport</keyword>
<sequence>MNKNSLGRNFSQCQDVDNLLISKNSTEKNNKNFEHLAKLKYDWNKNNVANPSNNQNTEISVKLKLFYQSFVVVLGFCVNLLFGLKFDLNLFKKILKKPIGPLVAALCQFIVMPLIGILTAYLLNAEGVIAFVIILISCCPGGELSNIHSALLDGNVTMSTMMTITGIVTAIGAIPAWFYALGKNVQHESIQLKDTLPFAHLFAMLSILLIPIIIGIFIKSKYNNSLKILAYFKILIGIGVTLQSIFTIAIHYQFITYITRDMWYKSIILPWGGFILTVILAKLMRFPNCHIISIAIGVGIPDTLLTILVISATFKGKDLNTGLALALCHEIVTLPLIIIEITFNLSKYIYKKYLNYQLITLLSY</sequence>
<evidence type="ECO:0000256" key="1">
    <source>
        <dbReference type="ARBA" id="ARBA00004141"/>
    </source>
</evidence>
<proteinExistence type="inferred from homology"/>
<dbReference type="AlphaFoldDB" id="A0A177B0M0"/>
<feature type="transmembrane region" description="Helical" evidence="7">
    <location>
        <begin position="159"/>
        <end position="178"/>
    </location>
</feature>
<evidence type="ECO:0000313" key="8">
    <source>
        <dbReference type="EMBL" id="OAF67818.1"/>
    </source>
</evidence>
<dbReference type="Gene3D" id="1.20.1530.20">
    <property type="match status" value="1"/>
</dbReference>
<evidence type="ECO:0000256" key="5">
    <source>
        <dbReference type="ARBA" id="ARBA00022989"/>
    </source>
</evidence>
<dbReference type="EMBL" id="LWCA01000567">
    <property type="protein sequence ID" value="OAF67818.1"/>
    <property type="molecule type" value="Genomic_DNA"/>
</dbReference>
<comment type="similarity">
    <text evidence="2">Belongs to the bile acid:sodium symporter (BASS) (TC 2.A.28) family.</text>
</comment>
<dbReference type="PANTHER" id="PTHR10361">
    <property type="entry name" value="SODIUM-BILE ACID COTRANSPORTER"/>
    <property type="match status" value="1"/>
</dbReference>
<evidence type="ECO:0000256" key="3">
    <source>
        <dbReference type="ARBA" id="ARBA00022692"/>
    </source>
</evidence>
<feature type="transmembrane region" description="Helical" evidence="7">
    <location>
        <begin position="267"/>
        <end position="284"/>
    </location>
</feature>
<organism evidence="8 9">
    <name type="scientific">Intoshia linei</name>
    <dbReference type="NCBI Taxonomy" id="1819745"/>
    <lineage>
        <taxon>Eukaryota</taxon>
        <taxon>Metazoa</taxon>
        <taxon>Spiralia</taxon>
        <taxon>Lophotrochozoa</taxon>
        <taxon>Mesozoa</taxon>
        <taxon>Orthonectida</taxon>
        <taxon>Rhopaluridae</taxon>
        <taxon>Intoshia</taxon>
    </lineage>
</organism>
<feature type="transmembrane region" description="Helical" evidence="7">
    <location>
        <begin position="323"/>
        <end position="343"/>
    </location>
</feature>